<evidence type="ECO:0000259" key="2">
    <source>
        <dbReference type="Pfam" id="PF08550"/>
    </source>
</evidence>
<dbReference type="PANTHER" id="PTHR28051:SF1">
    <property type="entry name" value="PROTEIN MTL1-RELATED"/>
    <property type="match status" value="1"/>
</dbReference>
<feature type="region of interest" description="Disordered" evidence="1">
    <location>
        <begin position="1"/>
        <end position="88"/>
    </location>
</feature>
<accession>A0A6A6ALN3</accession>
<evidence type="ECO:0000256" key="1">
    <source>
        <dbReference type="SAM" id="MobiDB-lite"/>
    </source>
</evidence>
<dbReference type="GO" id="GO:0005773">
    <property type="term" value="C:vacuole"/>
    <property type="evidence" value="ECO:0007669"/>
    <property type="project" value="GOC"/>
</dbReference>
<dbReference type="RefSeq" id="XP_033527289.1">
    <property type="nucleotide sequence ID" value="XM_033666498.1"/>
</dbReference>
<feature type="compositionally biased region" description="Polar residues" evidence="1">
    <location>
        <begin position="1"/>
        <end position="10"/>
    </location>
</feature>
<gene>
    <name evidence="3" type="ORF">P153DRAFT_354347</name>
</gene>
<protein>
    <recommendedName>
        <fullName evidence="2">Nitrogen regulatory protein areA GATA-like domain-containing protein</fullName>
    </recommendedName>
</protein>
<feature type="compositionally biased region" description="Low complexity" evidence="1">
    <location>
        <begin position="41"/>
        <end position="71"/>
    </location>
</feature>
<feature type="compositionally biased region" description="Polar residues" evidence="1">
    <location>
        <begin position="18"/>
        <end position="28"/>
    </location>
</feature>
<feature type="compositionally biased region" description="Polar residues" evidence="1">
    <location>
        <begin position="424"/>
        <end position="445"/>
    </location>
</feature>
<keyword evidence="4" id="KW-1185">Reference proteome</keyword>
<feature type="region of interest" description="Disordered" evidence="1">
    <location>
        <begin position="305"/>
        <end position="346"/>
    </location>
</feature>
<dbReference type="Pfam" id="PF08550">
    <property type="entry name" value="GATA_AreA"/>
    <property type="match status" value="1"/>
</dbReference>
<dbReference type="Proteomes" id="UP000799771">
    <property type="component" value="Unassembled WGS sequence"/>
</dbReference>
<dbReference type="InterPro" id="IPR013860">
    <property type="entry name" value="AreA_GATA"/>
</dbReference>
<dbReference type="GeneID" id="54406930"/>
<feature type="compositionally biased region" description="Polar residues" evidence="1">
    <location>
        <begin position="313"/>
        <end position="322"/>
    </location>
</feature>
<dbReference type="PANTHER" id="PTHR28051">
    <property type="entry name" value="PROTEIN MTL1-RELATED"/>
    <property type="match status" value="1"/>
</dbReference>
<evidence type="ECO:0000313" key="4">
    <source>
        <dbReference type="Proteomes" id="UP000799771"/>
    </source>
</evidence>
<name>A0A6A6ALN3_9PLEO</name>
<feature type="compositionally biased region" description="Polar residues" evidence="1">
    <location>
        <begin position="330"/>
        <end position="339"/>
    </location>
</feature>
<feature type="region of interest" description="Disordered" evidence="1">
    <location>
        <begin position="117"/>
        <end position="150"/>
    </location>
</feature>
<feature type="compositionally biased region" description="Polar residues" evidence="1">
    <location>
        <begin position="405"/>
        <end position="417"/>
    </location>
</feature>
<dbReference type="InterPro" id="IPR052292">
    <property type="entry name" value="Glucose_repression_reg"/>
</dbReference>
<dbReference type="AlphaFoldDB" id="A0A6A6ALN3"/>
<feature type="region of interest" description="Disordered" evidence="1">
    <location>
        <begin position="369"/>
        <end position="516"/>
    </location>
</feature>
<reference evidence="3" key="1">
    <citation type="journal article" date="2020" name="Stud. Mycol.">
        <title>101 Dothideomycetes genomes: a test case for predicting lifestyles and emergence of pathogens.</title>
        <authorList>
            <person name="Haridas S."/>
            <person name="Albert R."/>
            <person name="Binder M."/>
            <person name="Bloem J."/>
            <person name="Labutti K."/>
            <person name="Salamov A."/>
            <person name="Andreopoulos B."/>
            <person name="Baker S."/>
            <person name="Barry K."/>
            <person name="Bills G."/>
            <person name="Bluhm B."/>
            <person name="Cannon C."/>
            <person name="Castanera R."/>
            <person name="Culley D."/>
            <person name="Daum C."/>
            <person name="Ezra D."/>
            <person name="Gonzalez J."/>
            <person name="Henrissat B."/>
            <person name="Kuo A."/>
            <person name="Liang C."/>
            <person name="Lipzen A."/>
            <person name="Lutzoni F."/>
            <person name="Magnuson J."/>
            <person name="Mondo S."/>
            <person name="Nolan M."/>
            <person name="Ohm R."/>
            <person name="Pangilinan J."/>
            <person name="Park H.-J."/>
            <person name="Ramirez L."/>
            <person name="Alfaro M."/>
            <person name="Sun H."/>
            <person name="Tritt A."/>
            <person name="Yoshinaga Y."/>
            <person name="Zwiers L.-H."/>
            <person name="Turgeon B."/>
            <person name="Goodwin S."/>
            <person name="Spatafora J."/>
            <person name="Crous P."/>
            <person name="Grigoriev I."/>
        </authorList>
    </citation>
    <scope>NUCLEOTIDE SEQUENCE</scope>
    <source>
        <strain evidence="3">CBS 119687</strain>
    </source>
</reference>
<dbReference type="EMBL" id="ML977500">
    <property type="protein sequence ID" value="KAF2132902.1"/>
    <property type="molecule type" value="Genomic_DNA"/>
</dbReference>
<feature type="compositionally biased region" description="Polar residues" evidence="1">
    <location>
        <begin position="452"/>
        <end position="472"/>
    </location>
</feature>
<proteinExistence type="predicted"/>
<dbReference type="GO" id="GO:0007039">
    <property type="term" value="P:protein catabolic process in the vacuole"/>
    <property type="evidence" value="ECO:0007669"/>
    <property type="project" value="TreeGrafter"/>
</dbReference>
<organism evidence="3 4">
    <name type="scientific">Dothidotthia symphoricarpi CBS 119687</name>
    <dbReference type="NCBI Taxonomy" id="1392245"/>
    <lineage>
        <taxon>Eukaryota</taxon>
        <taxon>Fungi</taxon>
        <taxon>Dikarya</taxon>
        <taxon>Ascomycota</taxon>
        <taxon>Pezizomycotina</taxon>
        <taxon>Dothideomycetes</taxon>
        <taxon>Pleosporomycetidae</taxon>
        <taxon>Pleosporales</taxon>
        <taxon>Dothidotthiaceae</taxon>
        <taxon>Dothidotthia</taxon>
    </lineage>
</organism>
<sequence>MAEVMSTRTEGSPFHNMPTRSPSSTNLNLDAFSLPRRNQYSLPDLRSPSLSSSRTSSSLRSTPSSSLSLNTKSDDSSSEDEELAFPQYSTAGQYKKTVDTVVIPPPIAKQEHALTLALPPSSPTDGHSSNTPLSTPDPLQVSEDDTAVRKEPSHHVDYLSYDWREEDIWSSWRHIVEHRNVYGERSRLENASWRTWAKAQFKLKTVSPETLNWLKDVDVTWLYGPMQPASNRFCSQQNSGTASRLSKSSSFVNGVKKPILKKRSMSEAMLQRSISTSSLIQQAAESVQSQQRIGATLERRKPRMIIPGPTFDFPTSSTMSRTLSREPTDYFSSQPTSGLETPDQGEKKHIRFDDNVEQCIAVECKDADDEEEDLNHNPWAKHDEDSSSDEGVVMMKRARKRRPLSRTSSKISVTGDNKTIAKLPSTTLKYKTDSPDVTEQPQSHSLGFWRSSRLSPSPSQETLKPSSPSRNFLLSDCDDDDDDDEKDDYFNPSGIYDVKRPITPTASDPHSQRSDHLLTTGEEAGGLRRTASGMFMPFEENEDELQPPGIMGRVVDTVNTARDIAHVIWNVGWRN</sequence>
<dbReference type="GO" id="GO:0042149">
    <property type="term" value="P:cellular response to glucose starvation"/>
    <property type="evidence" value="ECO:0007669"/>
    <property type="project" value="TreeGrafter"/>
</dbReference>
<feature type="domain" description="Nitrogen regulatory protein areA GATA-like" evidence="2">
    <location>
        <begin position="171"/>
        <end position="198"/>
    </location>
</feature>
<feature type="compositionally biased region" description="Polar residues" evidence="1">
    <location>
        <begin position="123"/>
        <end position="134"/>
    </location>
</feature>
<evidence type="ECO:0000313" key="3">
    <source>
        <dbReference type="EMBL" id="KAF2132902.1"/>
    </source>
</evidence>
<feature type="compositionally biased region" description="Acidic residues" evidence="1">
    <location>
        <begin position="476"/>
        <end position="487"/>
    </location>
</feature>
<dbReference type="OrthoDB" id="5563539at2759"/>